<dbReference type="PANTHER" id="PTHR13929">
    <property type="entry name" value="1,4-DIHYDROXY-2-NAPHTHOATE OCTAPRENYLTRANSFERASE"/>
    <property type="match status" value="1"/>
</dbReference>
<dbReference type="GO" id="GO:0009234">
    <property type="term" value="P:menaquinone biosynthetic process"/>
    <property type="evidence" value="ECO:0007669"/>
    <property type="project" value="UniProtKB-UniRule"/>
</dbReference>
<dbReference type="Proteomes" id="UP000469215">
    <property type="component" value="Unassembled WGS sequence"/>
</dbReference>
<dbReference type="InterPro" id="IPR004657">
    <property type="entry name" value="MenA"/>
</dbReference>
<dbReference type="CDD" id="cd13962">
    <property type="entry name" value="PT_UbiA_UBIAD1"/>
    <property type="match status" value="1"/>
</dbReference>
<dbReference type="RefSeq" id="WP_160953332.1">
    <property type="nucleotide sequence ID" value="NZ_WWEQ01000029.1"/>
</dbReference>
<dbReference type="InterPro" id="IPR000537">
    <property type="entry name" value="UbiA_prenyltransferase"/>
</dbReference>
<feature type="transmembrane region" description="Helical" evidence="8">
    <location>
        <begin position="136"/>
        <end position="153"/>
    </location>
</feature>
<comment type="catalytic activity">
    <reaction evidence="8">
        <text>an all-trans-polyprenyl diphosphate + 1,4-dihydroxy-2-naphthoate + H(+) = a 2-demethylmenaquinol + CO2 + diphosphate</text>
        <dbReference type="Rhea" id="RHEA:26478"/>
        <dbReference type="Rhea" id="RHEA-COMP:9563"/>
        <dbReference type="Rhea" id="RHEA-COMP:9564"/>
        <dbReference type="ChEBI" id="CHEBI:11173"/>
        <dbReference type="ChEBI" id="CHEBI:15378"/>
        <dbReference type="ChEBI" id="CHEBI:16526"/>
        <dbReference type="ChEBI" id="CHEBI:33019"/>
        <dbReference type="ChEBI" id="CHEBI:55437"/>
        <dbReference type="ChEBI" id="CHEBI:58914"/>
        <dbReference type="EC" id="2.5.1.74"/>
    </reaction>
</comment>
<evidence type="ECO:0000313" key="10">
    <source>
        <dbReference type="EMBL" id="MYM19902.1"/>
    </source>
</evidence>
<feature type="transmembrane region" description="Helical" evidence="8">
    <location>
        <begin position="191"/>
        <end position="209"/>
    </location>
</feature>
<evidence type="ECO:0000256" key="2">
    <source>
        <dbReference type="ARBA" id="ARBA00022428"/>
    </source>
</evidence>
<feature type="transmembrane region" description="Helical" evidence="8">
    <location>
        <begin position="261"/>
        <end position="279"/>
    </location>
</feature>
<organism evidence="10 11">
    <name type="scientific">Brevibacterium rongguiense</name>
    <dbReference type="NCBI Taxonomy" id="2695267"/>
    <lineage>
        <taxon>Bacteria</taxon>
        <taxon>Bacillati</taxon>
        <taxon>Actinomycetota</taxon>
        <taxon>Actinomycetes</taxon>
        <taxon>Micrococcales</taxon>
        <taxon>Brevibacteriaceae</taxon>
        <taxon>Brevibacterium</taxon>
    </lineage>
</organism>
<dbReference type="NCBIfam" id="NF004751">
    <property type="entry name" value="PRK06080.1-3"/>
    <property type="match status" value="1"/>
</dbReference>
<feature type="transmembrane region" description="Helical" evidence="8">
    <location>
        <begin position="160"/>
        <end position="185"/>
    </location>
</feature>
<evidence type="ECO:0000256" key="1">
    <source>
        <dbReference type="ARBA" id="ARBA00004141"/>
    </source>
</evidence>
<evidence type="ECO:0000256" key="5">
    <source>
        <dbReference type="ARBA" id="ARBA00022692"/>
    </source>
</evidence>
<comment type="similarity">
    <text evidence="8">Belongs to the MenA family. Type 1 subfamily.</text>
</comment>
<feature type="transmembrane region" description="Helical" evidence="8">
    <location>
        <begin position="58"/>
        <end position="79"/>
    </location>
</feature>
<dbReference type="UniPathway" id="UPA00079">
    <property type="reaction ID" value="UER00168"/>
</dbReference>
<dbReference type="NCBIfam" id="TIGR00751">
    <property type="entry name" value="menA"/>
    <property type="match status" value="1"/>
</dbReference>
<dbReference type="EC" id="2.5.1.74" evidence="8 9"/>
<comment type="caution">
    <text evidence="10">The sequence shown here is derived from an EMBL/GenBank/DDBJ whole genome shotgun (WGS) entry which is preliminary data.</text>
</comment>
<evidence type="ECO:0000256" key="8">
    <source>
        <dbReference type="HAMAP-Rule" id="MF_01937"/>
    </source>
</evidence>
<keyword evidence="6 8" id="KW-1133">Transmembrane helix</keyword>
<dbReference type="AlphaFoldDB" id="A0A6N9H8R1"/>
<dbReference type="InterPro" id="IPR026046">
    <property type="entry name" value="UBIAD1"/>
</dbReference>
<comment type="subcellular location">
    <subcellularLocation>
        <location evidence="8">Cell membrane</location>
        <topology evidence="8">Multi-pass membrane protein</topology>
    </subcellularLocation>
    <subcellularLocation>
        <location evidence="1">Membrane</location>
        <topology evidence="1">Multi-pass membrane protein</topology>
    </subcellularLocation>
</comment>
<keyword evidence="5 8" id="KW-0812">Transmembrane</keyword>
<dbReference type="Pfam" id="PF01040">
    <property type="entry name" value="UbiA"/>
    <property type="match status" value="1"/>
</dbReference>
<keyword evidence="7 8" id="KW-0472">Membrane</keyword>
<evidence type="ECO:0000256" key="3">
    <source>
        <dbReference type="ARBA" id="ARBA00022475"/>
    </source>
</evidence>
<reference evidence="10 11" key="1">
    <citation type="submission" date="2020-01" db="EMBL/GenBank/DDBJ databases">
        <authorList>
            <person name="Deng T."/>
        </authorList>
    </citation>
    <scope>NUCLEOTIDE SEQUENCE [LARGE SCALE GENOMIC DNA]</scope>
    <source>
        <strain evidence="10 11">5221</strain>
    </source>
</reference>
<dbReference type="Gene3D" id="1.10.357.140">
    <property type="entry name" value="UbiA prenyltransferase"/>
    <property type="match status" value="1"/>
</dbReference>
<feature type="transmembrane region" description="Helical" evidence="8">
    <location>
        <begin position="237"/>
        <end position="255"/>
    </location>
</feature>
<dbReference type="HAMAP" id="MF_01937">
    <property type="entry name" value="MenA_1"/>
    <property type="match status" value="1"/>
</dbReference>
<sequence length="311" mass="32048">MATAAQWIEGARLRTLPLAIAPVLIGTGAALGSIGGLSSLIIGSVDDGQPHGVHLPSLFLRALLALVVSLGLQIGSNYANDYSDGIRGTDDERVGPLRLTATGAAPPHAVKRAAFASFAVAGLAGVLLTIVSHSWWLIPVGVLAVLAAWYYTGGKHPYGYIALGEVFVFVFFGLVATLGSAYSMVHRLSPSAWAGAVAIGLFACAVLMVNNLRDIPSDSQVGKTTLAVLLGDDRSRAVYALLVFAPYVLLIVPILTGQPAALLAVLSLVLIVSPLKTVLGNAEGTALIPTIKHTGLAALTYSALLALGLSL</sequence>
<evidence type="ECO:0000256" key="4">
    <source>
        <dbReference type="ARBA" id="ARBA00022679"/>
    </source>
</evidence>
<gene>
    <name evidence="8" type="primary">menA</name>
    <name evidence="10" type="ORF">GSY69_07965</name>
</gene>
<dbReference type="GO" id="GO:0046428">
    <property type="term" value="F:1,4-dihydroxy-2-naphthoate polyprenyltransferase activity"/>
    <property type="evidence" value="ECO:0007669"/>
    <property type="project" value="UniProtKB-UniRule"/>
</dbReference>
<evidence type="ECO:0000313" key="11">
    <source>
        <dbReference type="Proteomes" id="UP000469215"/>
    </source>
</evidence>
<keyword evidence="4 8" id="KW-0808">Transferase</keyword>
<keyword evidence="3 8" id="KW-1003">Cell membrane</keyword>
<accession>A0A6N9H8R1</accession>
<dbReference type="PANTHER" id="PTHR13929:SF0">
    <property type="entry name" value="UBIA PRENYLTRANSFERASE DOMAIN-CONTAINING PROTEIN 1"/>
    <property type="match status" value="1"/>
</dbReference>
<dbReference type="InterPro" id="IPR044878">
    <property type="entry name" value="UbiA_sf"/>
</dbReference>
<comment type="function">
    <text evidence="8">Conversion of 1,4-dihydroxy-2-naphthoate (DHNA) to demethylmenaquinone (DMK).</text>
</comment>
<evidence type="ECO:0000256" key="7">
    <source>
        <dbReference type="ARBA" id="ARBA00023136"/>
    </source>
</evidence>
<comment type="pathway">
    <text evidence="8">Quinol/quinone metabolism; menaquinone biosynthesis; menaquinol from 1,4-dihydroxy-2-naphthoate: step 1/2.</text>
</comment>
<proteinExistence type="inferred from homology"/>
<protein>
    <recommendedName>
        <fullName evidence="8 9">1,4-dihydroxy-2-naphthoate octaprenyltransferase</fullName>
        <shortName evidence="8">DHNA-octaprenyltransferase</shortName>
        <ecNumber evidence="8 9">2.5.1.74</ecNumber>
    </recommendedName>
</protein>
<dbReference type="GO" id="GO:0005886">
    <property type="term" value="C:plasma membrane"/>
    <property type="evidence" value="ECO:0007669"/>
    <property type="project" value="UniProtKB-SubCell"/>
</dbReference>
<evidence type="ECO:0000256" key="9">
    <source>
        <dbReference type="NCBIfam" id="TIGR00751"/>
    </source>
</evidence>
<dbReference type="GO" id="GO:0042371">
    <property type="term" value="P:vitamin K biosynthetic process"/>
    <property type="evidence" value="ECO:0007669"/>
    <property type="project" value="TreeGrafter"/>
</dbReference>
<keyword evidence="2 8" id="KW-0474">Menaquinone biosynthesis</keyword>
<dbReference type="PIRSF" id="PIRSF005355">
    <property type="entry name" value="UBIAD1"/>
    <property type="match status" value="1"/>
</dbReference>
<feature type="transmembrane region" description="Helical" evidence="8">
    <location>
        <begin position="113"/>
        <end position="130"/>
    </location>
</feature>
<name>A0A6N9H8R1_9MICO</name>
<evidence type="ECO:0000256" key="6">
    <source>
        <dbReference type="ARBA" id="ARBA00022989"/>
    </source>
</evidence>
<keyword evidence="11" id="KW-1185">Reference proteome</keyword>
<feature type="transmembrane region" description="Helical" evidence="8">
    <location>
        <begin position="16"/>
        <end position="38"/>
    </location>
</feature>
<dbReference type="EMBL" id="WWEQ01000029">
    <property type="protein sequence ID" value="MYM19902.1"/>
    <property type="molecule type" value="Genomic_DNA"/>
</dbReference>